<dbReference type="OrthoDB" id="1109889at2759"/>
<organism evidence="4 5">
    <name type="scientific">Microthlaspi erraticum</name>
    <dbReference type="NCBI Taxonomy" id="1685480"/>
    <lineage>
        <taxon>Eukaryota</taxon>
        <taxon>Viridiplantae</taxon>
        <taxon>Streptophyta</taxon>
        <taxon>Embryophyta</taxon>
        <taxon>Tracheophyta</taxon>
        <taxon>Spermatophyta</taxon>
        <taxon>Magnoliopsida</taxon>
        <taxon>eudicotyledons</taxon>
        <taxon>Gunneridae</taxon>
        <taxon>Pentapetalae</taxon>
        <taxon>rosids</taxon>
        <taxon>malvids</taxon>
        <taxon>Brassicales</taxon>
        <taxon>Brassicaceae</taxon>
        <taxon>Coluteocarpeae</taxon>
        <taxon>Microthlaspi</taxon>
    </lineage>
</organism>
<dbReference type="GO" id="GO:0004523">
    <property type="term" value="F:RNA-DNA hybrid ribonuclease activity"/>
    <property type="evidence" value="ECO:0007669"/>
    <property type="project" value="InterPro"/>
</dbReference>
<protein>
    <submittedName>
        <fullName evidence="4">Uncharacterized protein</fullName>
    </submittedName>
</protein>
<dbReference type="PROSITE" id="PS50879">
    <property type="entry name" value="RNASE_H_1"/>
    <property type="match status" value="1"/>
</dbReference>
<dbReference type="Gene3D" id="1.10.340.70">
    <property type="match status" value="1"/>
</dbReference>
<dbReference type="InterPro" id="IPR041588">
    <property type="entry name" value="Integrase_H2C2"/>
</dbReference>
<feature type="domain" description="Integrase catalytic" evidence="3">
    <location>
        <begin position="345"/>
        <end position="503"/>
    </location>
</feature>
<accession>A0A6D2I045</accession>
<dbReference type="Gene3D" id="3.30.420.10">
    <property type="entry name" value="Ribonuclease H-like superfamily/Ribonuclease H"/>
    <property type="match status" value="2"/>
</dbReference>
<dbReference type="SUPFAM" id="SSF53098">
    <property type="entry name" value="Ribonuclease H-like"/>
    <property type="match status" value="2"/>
</dbReference>
<sequence length="614" mass="68196">MARWAIELSEYDIEFKSRTSAKSQVLADFIVEIPPELATQEDEQILKWTLHVDGSSSRQGAGVGIRLVSPTGEILEQSIKLGFPASNNEAEYEAIIAGLRLAEAVGAEHVRAFCDSQLVAKQFSGDYDTKDDRMDAYLKQTQRLAKAFKTFELTKIPRSENSEADALAALASKTESALRRVIPVETIDEPSIKLPKGTVMAISQEEEEDENLTDDESAEHKSWQDEIRNYLINDAVPEERWAARRLRRKAAYYFLRNNELFRWSANKVILRCCDEAQAKSIMVETHEGASGNHAGGRSLALKIKKIGYFWPTMIGDCINVAAKCVPCQRYAPAINAPTQALQAAIPAYPFMRWGMDIVGPMPRSRQCAYLLVVTDYFTKWVEAKAYKNPTAHDVRNFVWQYIICRHGLPYEIVTDNGGQFVAATFREFCASWNIKITYSTPRYPQANGQAESTNKTIVDGLKKRLEGYQGAWADELDGVLWSHRTTPRTASGETPFSLSHGCEALAPAELHVASLRRSLMPLNPALNDDYGIASCVCKTTNNKQPDITTGRCETGASSSTTLYLRRSTTLPNPSTQANSGSIGKDRFASPRSSNPGSTSWTIVTETHCLVHGTP</sequence>
<reference evidence="4" key="1">
    <citation type="submission" date="2020-01" db="EMBL/GenBank/DDBJ databases">
        <authorList>
            <person name="Mishra B."/>
        </authorList>
    </citation>
    <scope>NUCLEOTIDE SEQUENCE [LARGE SCALE GENOMIC DNA]</scope>
</reference>
<keyword evidence="5" id="KW-1185">Reference proteome</keyword>
<dbReference type="InterPro" id="IPR002156">
    <property type="entry name" value="RNaseH_domain"/>
</dbReference>
<dbReference type="Pfam" id="PF13456">
    <property type="entry name" value="RVT_3"/>
    <property type="match status" value="1"/>
</dbReference>
<dbReference type="Pfam" id="PF00665">
    <property type="entry name" value="rve"/>
    <property type="match status" value="1"/>
</dbReference>
<name>A0A6D2I045_9BRAS</name>
<dbReference type="EMBL" id="CACVBM020000399">
    <property type="protein sequence ID" value="CAA7018587.1"/>
    <property type="molecule type" value="Genomic_DNA"/>
</dbReference>
<dbReference type="InterPro" id="IPR012337">
    <property type="entry name" value="RNaseH-like_sf"/>
</dbReference>
<dbReference type="PANTHER" id="PTHR48475:SF2">
    <property type="entry name" value="RIBONUCLEASE H"/>
    <property type="match status" value="1"/>
</dbReference>
<dbReference type="InterPro" id="IPR036397">
    <property type="entry name" value="RNaseH_sf"/>
</dbReference>
<evidence type="ECO:0000259" key="2">
    <source>
        <dbReference type="PROSITE" id="PS50879"/>
    </source>
</evidence>
<dbReference type="AlphaFoldDB" id="A0A6D2I045"/>
<feature type="compositionally biased region" description="Polar residues" evidence="1">
    <location>
        <begin position="590"/>
        <end position="599"/>
    </location>
</feature>
<dbReference type="GO" id="GO:0003676">
    <property type="term" value="F:nucleic acid binding"/>
    <property type="evidence" value="ECO:0007669"/>
    <property type="project" value="InterPro"/>
</dbReference>
<evidence type="ECO:0000313" key="4">
    <source>
        <dbReference type="EMBL" id="CAA7018587.1"/>
    </source>
</evidence>
<dbReference type="Proteomes" id="UP000467841">
    <property type="component" value="Unassembled WGS sequence"/>
</dbReference>
<dbReference type="PANTHER" id="PTHR48475">
    <property type="entry name" value="RIBONUCLEASE H"/>
    <property type="match status" value="1"/>
</dbReference>
<feature type="domain" description="RNase H type-1" evidence="2">
    <location>
        <begin position="44"/>
        <end position="173"/>
    </location>
</feature>
<dbReference type="PROSITE" id="PS50994">
    <property type="entry name" value="INTEGRASE"/>
    <property type="match status" value="1"/>
</dbReference>
<dbReference type="InterPro" id="IPR001584">
    <property type="entry name" value="Integrase_cat-core"/>
</dbReference>
<evidence type="ECO:0000256" key="1">
    <source>
        <dbReference type="SAM" id="MobiDB-lite"/>
    </source>
</evidence>
<evidence type="ECO:0000313" key="5">
    <source>
        <dbReference type="Proteomes" id="UP000467841"/>
    </source>
</evidence>
<feature type="region of interest" description="Disordered" evidence="1">
    <location>
        <begin position="566"/>
        <end position="599"/>
    </location>
</feature>
<dbReference type="GO" id="GO:0015074">
    <property type="term" value="P:DNA integration"/>
    <property type="evidence" value="ECO:0007669"/>
    <property type="project" value="InterPro"/>
</dbReference>
<dbReference type="CDD" id="cd09279">
    <property type="entry name" value="RNase_HI_like"/>
    <property type="match status" value="1"/>
</dbReference>
<gene>
    <name evidence="4" type="ORF">MERR_LOCUS5822</name>
</gene>
<proteinExistence type="predicted"/>
<feature type="compositionally biased region" description="Polar residues" evidence="1">
    <location>
        <begin position="571"/>
        <end position="581"/>
    </location>
</feature>
<evidence type="ECO:0000259" key="3">
    <source>
        <dbReference type="PROSITE" id="PS50994"/>
    </source>
</evidence>
<comment type="caution">
    <text evidence="4">The sequence shown here is derived from an EMBL/GenBank/DDBJ whole genome shotgun (WGS) entry which is preliminary data.</text>
</comment>
<dbReference type="Pfam" id="PF17921">
    <property type="entry name" value="Integrase_H2C2"/>
    <property type="match status" value="1"/>
</dbReference>